<dbReference type="AlphaFoldDB" id="A0A8K0J2F5"/>
<protein>
    <submittedName>
        <fullName evidence="1">Uncharacterized protein</fullName>
    </submittedName>
</protein>
<keyword evidence="2" id="KW-1185">Reference proteome</keyword>
<reference evidence="1" key="1">
    <citation type="journal article" date="2020" name="bioRxiv">
        <title>Whole genome comparisons of ergot fungi reveals the divergence and evolution of species within the genus Claviceps are the result of varying mechanisms driving genome evolution and host range expansion.</title>
        <authorList>
            <person name="Wyka S.A."/>
            <person name="Mondo S.J."/>
            <person name="Liu M."/>
            <person name="Dettman J."/>
            <person name="Nalam V."/>
            <person name="Broders K.D."/>
        </authorList>
    </citation>
    <scope>NUCLEOTIDE SEQUENCE</scope>
    <source>
        <strain evidence="1">CCC 489</strain>
    </source>
</reference>
<sequence>MTAAIATPATCPAPRPSDEFGAGMSSVVDGSFQAEESAALAACTKLVESTTSIPLRAPVAPIAWTAVVDATSPGVGAVSLETDGILRRSRSDEAGPGRLLCSPTERKEMLGPAVTNPLRETEAAAVNDASGAGNCPDSTGGEAVARVLFRKERHGASALIKKVGAHVGPFRTGPDVGLGVGWSSFGRDRGVQQHLLVLKQKGGTLFSKGYRFYVCEFDHQRFELWLEGQRSFRGITSRLGFAWDAGNVEDEREEGGRAGETVETGECKTRCMFRRNGHAGAWHDGAAVAARCVCVVFE</sequence>
<comment type="caution">
    <text evidence="1">The sequence shown here is derived from an EMBL/GenBank/DDBJ whole genome shotgun (WGS) entry which is preliminary data.</text>
</comment>
<dbReference type="Proteomes" id="UP000811619">
    <property type="component" value="Unassembled WGS sequence"/>
</dbReference>
<evidence type="ECO:0000313" key="2">
    <source>
        <dbReference type="Proteomes" id="UP000811619"/>
    </source>
</evidence>
<dbReference type="EMBL" id="SRPY01000777">
    <property type="protein sequence ID" value="KAG5917899.1"/>
    <property type="molecule type" value="Genomic_DNA"/>
</dbReference>
<proteinExistence type="predicted"/>
<accession>A0A8K0J2F5</accession>
<name>A0A8K0J2F5_9HYPO</name>
<dbReference type="OrthoDB" id="4958250at2759"/>
<evidence type="ECO:0000313" key="1">
    <source>
        <dbReference type="EMBL" id="KAG5917899.1"/>
    </source>
</evidence>
<organism evidence="1 2">
    <name type="scientific">Claviceps africana</name>
    <dbReference type="NCBI Taxonomy" id="83212"/>
    <lineage>
        <taxon>Eukaryota</taxon>
        <taxon>Fungi</taxon>
        <taxon>Dikarya</taxon>
        <taxon>Ascomycota</taxon>
        <taxon>Pezizomycotina</taxon>
        <taxon>Sordariomycetes</taxon>
        <taxon>Hypocreomycetidae</taxon>
        <taxon>Hypocreales</taxon>
        <taxon>Clavicipitaceae</taxon>
        <taxon>Claviceps</taxon>
    </lineage>
</organism>
<gene>
    <name evidence="1" type="ORF">E4U42_007077</name>
</gene>